<dbReference type="OrthoDB" id="2839747at2759"/>
<dbReference type="AlphaFoldDB" id="A0A9P7VLU6"/>
<reference evidence="1" key="1">
    <citation type="submission" date="2020-11" db="EMBL/GenBank/DDBJ databases">
        <title>Adaptations for nitrogen fixation in a non-lichenized fungal sporocarp promotes dispersal by wood-feeding termites.</title>
        <authorList>
            <consortium name="DOE Joint Genome Institute"/>
            <person name="Koch R.A."/>
            <person name="Yoon G."/>
            <person name="Arayal U."/>
            <person name="Lail K."/>
            <person name="Amirebrahimi M."/>
            <person name="Labutti K."/>
            <person name="Lipzen A."/>
            <person name="Riley R."/>
            <person name="Barry K."/>
            <person name="Henrissat B."/>
            <person name="Grigoriev I.V."/>
            <person name="Herr J.R."/>
            <person name="Aime M.C."/>
        </authorList>
    </citation>
    <scope>NUCLEOTIDE SEQUENCE</scope>
    <source>
        <strain evidence="1">MCA 3950</strain>
    </source>
</reference>
<organism evidence="1 2">
    <name type="scientific">Guyanagaster necrorhizus</name>
    <dbReference type="NCBI Taxonomy" id="856835"/>
    <lineage>
        <taxon>Eukaryota</taxon>
        <taxon>Fungi</taxon>
        <taxon>Dikarya</taxon>
        <taxon>Basidiomycota</taxon>
        <taxon>Agaricomycotina</taxon>
        <taxon>Agaricomycetes</taxon>
        <taxon>Agaricomycetidae</taxon>
        <taxon>Agaricales</taxon>
        <taxon>Marasmiineae</taxon>
        <taxon>Physalacriaceae</taxon>
        <taxon>Guyanagaster</taxon>
    </lineage>
</organism>
<evidence type="ECO:0000313" key="2">
    <source>
        <dbReference type="Proteomes" id="UP000812287"/>
    </source>
</evidence>
<protein>
    <submittedName>
        <fullName evidence="1">Uncharacterized protein</fullName>
    </submittedName>
</protein>
<comment type="caution">
    <text evidence="1">The sequence shown here is derived from an EMBL/GenBank/DDBJ whole genome shotgun (WGS) entry which is preliminary data.</text>
</comment>
<keyword evidence="2" id="KW-1185">Reference proteome</keyword>
<evidence type="ECO:0000313" key="1">
    <source>
        <dbReference type="EMBL" id="KAG7442900.1"/>
    </source>
</evidence>
<gene>
    <name evidence="1" type="ORF">BT62DRAFT_362985</name>
</gene>
<sequence>MPDIRFVQVACWWKGTELHKQTPFAIPLSPISTGSCSVHRRPSIPSIFHRRGSTQYHEGPWAVSISLLTPLTDSKPRKDNILRFTFHGEQSENDQEPGWQLDQKKLSVPLKELAGQTLWMKVQEARRPLRIYAIDQRG</sequence>
<proteinExistence type="predicted"/>
<dbReference type="Proteomes" id="UP000812287">
    <property type="component" value="Unassembled WGS sequence"/>
</dbReference>
<dbReference type="EMBL" id="MU250548">
    <property type="protein sequence ID" value="KAG7442900.1"/>
    <property type="molecule type" value="Genomic_DNA"/>
</dbReference>
<dbReference type="RefSeq" id="XP_043036400.1">
    <property type="nucleotide sequence ID" value="XM_043180642.1"/>
</dbReference>
<dbReference type="GeneID" id="66102938"/>
<name>A0A9P7VLU6_9AGAR</name>
<accession>A0A9P7VLU6</accession>